<keyword evidence="2" id="KW-1185">Reference proteome</keyword>
<protein>
    <submittedName>
        <fullName evidence="1">Uncharacterized protein</fullName>
    </submittedName>
</protein>
<sequence length="169" mass="19258">MMRLRGISERMAEERGTITLTALFFLLCLGGLVSLLLLLGQAELLSMQAQQTADIVSKGARAAGKWEYTDDQGSKRTYLFATTREARRHNADIVRGAREEADILWRLNSPAVERRADEAVIIHQKGEQKYLYRQGIYHVRVQVFSRLPLLWQEVEAGLDRTSQSGIYDF</sequence>
<reference evidence="1" key="1">
    <citation type="submission" date="2022-12" db="EMBL/GenBank/DDBJ databases">
        <title>Draft genome sequence of the thermophilic strain Brevibacillus thermoruber HT42, isolated from Los Humeros, Puebla, Mexico, with biotechnological potential.</title>
        <authorList>
            <person name="Lara Sanchez J."/>
            <person name="Solis Palacios R."/>
            <person name="Bustos Baena A.S."/>
            <person name="Ruz Baez A.E."/>
            <person name="Espinosa Luna G."/>
            <person name="Oliart Ros R.M."/>
        </authorList>
    </citation>
    <scope>NUCLEOTIDE SEQUENCE</scope>
    <source>
        <strain evidence="1">HT42</strain>
    </source>
</reference>
<dbReference type="Proteomes" id="UP001151071">
    <property type="component" value="Unassembled WGS sequence"/>
</dbReference>
<evidence type="ECO:0000313" key="2">
    <source>
        <dbReference type="Proteomes" id="UP001151071"/>
    </source>
</evidence>
<name>A0A9X3TU59_9BACL</name>
<dbReference type="AlphaFoldDB" id="A0A9X3TU59"/>
<dbReference type="EMBL" id="JAPYYP010000034">
    <property type="protein sequence ID" value="MDA5110547.1"/>
    <property type="molecule type" value="Genomic_DNA"/>
</dbReference>
<organism evidence="1 2">
    <name type="scientific">Brevibacillus thermoruber</name>
    <dbReference type="NCBI Taxonomy" id="33942"/>
    <lineage>
        <taxon>Bacteria</taxon>
        <taxon>Bacillati</taxon>
        <taxon>Bacillota</taxon>
        <taxon>Bacilli</taxon>
        <taxon>Bacillales</taxon>
        <taxon>Paenibacillaceae</taxon>
        <taxon>Brevibacillus</taxon>
    </lineage>
</organism>
<dbReference type="RefSeq" id="WP_271140829.1">
    <property type="nucleotide sequence ID" value="NZ_JAPYYP010000034.1"/>
</dbReference>
<evidence type="ECO:0000313" key="1">
    <source>
        <dbReference type="EMBL" id="MDA5110547.1"/>
    </source>
</evidence>
<gene>
    <name evidence="1" type="ORF">O3V59_19605</name>
</gene>
<comment type="caution">
    <text evidence="1">The sequence shown here is derived from an EMBL/GenBank/DDBJ whole genome shotgun (WGS) entry which is preliminary data.</text>
</comment>
<proteinExistence type="predicted"/>
<accession>A0A9X3TU59</accession>